<feature type="domain" description="FecR protein" evidence="2">
    <location>
        <begin position="114"/>
        <end position="207"/>
    </location>
</feature>
<dbReference type="InterPro" id="IPR032508">
    <property type="entry name" value="FecR_C"/>
</dbReference>
<keyword evidence="5" id="KW-1185">Reference proteome</keyword>
<reference evidence="4 5" key="1">
    <citation type="submission" date="2020-08" db="EMBL/GenBank/DDBJ databases">
        <title>Genomic Encyclopedia of Type Strains, Phase IV (KMG-IV): sequencing the most valuable type-strain genomes for metagenomic binning, comparative biology and taxonomic classification.</title>
        <authorList>
            <person name="Goeker M."/>
        </authorList>
    </citation>
    <scope>NUCLEOTIDE SEQUENCE [LARGE SCALE GENOMIC DNA]</scope>
    <source>
        <strain evidence="4 5">DSM 29854</strain>
    </source>
</reference>
<accession>A0A839GXX0</accession>
<keyword evidence="1" id="KW-1133">Transmembrane helix</keyword>
<organism evidence="4 5">
    <name type="scientific">Rufibacter quisquiliarum</name>
    <dbReference type="NCBI Taxonomy" id="1549639"/>
    <lineage>
        <taxon>Bacteria</taxon>
        <taxon>Pseudomonadati</taxon>
        <taxon>Bacteroidota</taxon>
        <taxon>Cytophagia</taxon>
        <taxon>Cytophagales</taxon>
        <taxon>Hymenobacteraceae</taxon>
        <taxon>Rufibacter</taxon>
    </lineage>
</organism>
<name>A0A839GXX0_9BACT</name>
<feature type="domain" description="Protein FecR C-terminal" evidence="3">
    <location>
        <begin position="255"/>
        <end position="314"/>
    </location>
</feature>
<feature type="transmembrane region" description="Helical" evidence="1">
    <location>
        <begin position="78"/>
        <end position="98"/>
    </location>
</feature>
<dbReference type="RefSeq" id="WP_182514236.1">
    <property type="nucleotide sequence ID" value="NZ_JACJIQ010000020.1"/>
</dbReference>
<evidence type="ECO:0000259" key="2">
    <source>
        <dbReference type="Pfam" id="PF04773"/>
    </source>
</evidence>
<proteinExistence type="predicted"/>
<gene>
    <name evidence="4" type="ORF">FHS90_004033</name>
</gene>
<keyword evidence="1" id="KW-0812">Transmembrane</keyword>
<evidence type="ECO:0000313" key="4">
    <source>
        <dbReference type="EMBL" id="MBA9079298.1"/>
    </source>
</evidence>
<dbReference type="AlphaFoldDB" id="A0A839GXX0"/>
<dbReference type="Pfam" id="PF16344">
    <property type="entry name" value="FecR_C"/>
    <property type="match status" value="1"/>
</dbReference>
<dbReference type="GO" id="GO:0016989">
    <property type="term" value="F:sigma factor antagonist activity"/>
    <property type="evidence" value="ECO:0007669"/>
    <property type="project" value="TreeGrafter"/>
</dbReference>
<evidence type="ECO:0000313" key="5">
    <source>
        <dbReference type="Proteomes" id="UP000563094"/>
    </source>
</evidence>
<dbReference type="Proteomes" id="UP000563094">
    <property type="component" value="Unassembled WGS sequence"/>
</dbReference>
<dbReference type="FunFam" id="2.60.120.1440:FF:000001">
    <property type="entry name" value="Putative anti-sigma factor"/>
    <property type="match status" value="1"/>
</dbReference>
<sequence>MSKKDISDLLDRYLAEECTPEEAQQVEAWLANLQQEKNQWQKLGEPEREQLLSSVFANIKNTISPEARVVQMPVRNRWRMISALAAAFLIGALVYTFWGQLVQNRNEQEAYVAVQAQKGHRKRLTLPDGTHLWLNAGSSLKYPVSFNQKNREVFLEGEGFFEVAHNPEKPFVVRTGSLSTKVLGTVFNVNAYPEKETVQVTLVSGRVLLEQNQQELASSMELAPRQAATFSKKSGNLSRQEVRHVEEFYAWTEGRLVFQETPLQEALLRLERAYGVSLAAEGQVANCTITGTFKVEQPLAQVMQIISISTGGTFAPAGAGGVLHGAGCD</sequence>
<dbReference type="EMBL" id="JACJIQ010000020">
    <property type="protein sequence ID" value="MBA9079298.1"/>
    <property type="molecule type" value="Genomic_DNA"/>
</dbReference>
<dbReference type="PANTHER" id="PTHR30273:SF2">
    <property type="entry name" value="PROTEIN FECR"/>
    <property type="match status" value="1"/>
</dbReference>
<dbReference type="PANTHER" id="PTHR30273">
    <property type="entry name" value="PERIPLASMIC SIGNAL SENSOR AND SIGMA FACTOR ACTIVATOR FECR-RELATED"/>
    <property type="match status" value="1"/>
</dbReference>
<comment type="caution">
    <text evidence="4">The sequence shown here is derived from an EMBL/GenBank/DDBJ whole genome shotgun (WGS) entry which is preliminary data.</text>
</comment>
<evidence type="ECO:0000256" key="1">
    <source>
        <dbReference type="SAM" id="Phobius"/>
    </source>
</evidence>
<dbReference type="PIRSF" id="PIRSF018266">
    <property type="entry name" value="FecR"/>
    <property type="match status" value="1"/>
</dbReference>
<dbReference type="Gene3D" id="2.60.120.1440">
    <property type="match status" value="1"/>
</dbReference>
<protein>
    <submittedName>
        <fullName evidence="4">Ferric-dicitrate binding protein FerR (Iron transport regulator)</fullName>
    </submittedName>
</protein>
<dbReference type="InterPro" id="IPR012373">
    <property type="entry name" value="Ferrdict_sens_TM"/>
</dbReference>
<keyword evidence="1" id="KW-0472">Membrane</keyword>
<dbReference type="Pfam" id="PF04773">
    <property type="entry name" value="FecR"/>
    <property type="match status" value="1"/>
</dbReference>
<evidence type="ECO:0000259" key="3">
    <source>
        <dbReference type="Pfam" id="PF16344"/>
    </source>
</evidence>
<dbReference type="InterPro" id="IPR006860">
    <property type="entry name" value="FecR"/>
</dbReference>
<dbReference type="Gene3D" id="3.55.50.30">
    <property type="match status" value="1"/>
</dbReference>